<organism evidence="2 3">
    <name type="scientific">Protopolystoma xenopodis</name>
    <dbReference type="NCBI Taxonomy" id="117903"/>
    <lineage>
        <taxon>Eukaryota</taxon>
        <taxon>Metazoa</taxon>
        <taxon>Spiralia</taxon>
        <taxon>Lophotrochozoa</taxon>
        <taxon>Platyhelminthes</taxon>
        <taxon>Monogenea</taxon>
        <taxon>Polyopisthocotylea</taxon>
        <taxon>Polystomatidea</taxon>
        <taxon>Polystomatidae</taxon>
        <taxon>Protopolystoma</taxon>
    </lineage>
</organism>
<name>A0A448X057_9PLAT</name>
<sequence>MERNASKPARKTVPRRQASVYGGGDKNWVYTTLTTQSTVSVSQSSYTSAPSHSNYSPPPPPPCSLLPPSSANKPLAIPISPLTLLTYTRTESIMYDLTTSFGLLFSGTCQLASRTYRALASLRVVIRPRDPTG</sequence>
<comment type="caution">
    <text evidence="2">The sequence shown here is derived from an EMBL/GenBank/DDBJ whole genome shotgun (WGS) entry which is preliminary data.</text>
</comment>
<reference evidence="2" key="1">
    <citation type="submission" date="2018-11" db="EMBL/GenBank/DDBJ databases">
        <authorList>
            <consortium name="Pathogen Informatics"/>
        </authorList>
    </citation>
    <scope>NUCLEOTIDE SEQUENCE</scope>
</reference>
<proteinExistence type="predicted"/>
<feature type="compositionally biased region" description="Low complexity" evidence="1">
    <location>
        <begin position="41"/>
        <end position="55"/>
    </location>
</feature>
<evidence type="ECO:0000256" key="1">
    <source>
        <dbReference type="SAM" id="MobiDB-lite"/>
    </source>
</evidence>
<evidence type="ECO:0000313" key="3">
    <source>
        <dbReference type="Proteomes" id="UP000784294"/>
    </source>
</evidence>
<feature type="compositionally biased region" description="Pro residues" evidence="1">
    <location>
        <begin position="56"/>
        <end position="65"/>
    </location>
</feature>
<protein>
    <submittedName>
        <fullName evidence="2">Uncharacterized protein</fullName>
    </submittedName>
</protein>
<gene>
    <name evidence="2" type="ORF">PXEA_LOCUS17973</name>
</gene>
<feature type="region of interest" description="Disordered" evidence="1">
    <location>
        <begin position="1"/>
        <end position="27"/>
    </location>
</feature>
<feature type="region of interest" description="Disordered" evidence="1">
    <location>
        <begin position="41"/>
        <end position="70"/>
    </location>
</feature>
<dbReference type="Proteomes" id="UP000784294">
    <property type="component" value="Unassembled WGS sequence"/>
</dbReference>
<accession>A0A448X057</accession>
<dbReference type="EMBL" id="CAAALY010068221">
    <property type="protein sequence ID" value="VEL24533.1"/>
    <property type="molecule type" value="Genomic_DNA"/>
</dbReference>
<evidence type="ECO:0000313" key="2">
    <source>
        <dbReference type="EMBL" id="VEL24533.1"/>
    </source>
</evidence>
<keyword evidence="3" id="KW-1185">Reference proteome</keyword>
<dbReference type="AlphaFoldDB" id="A0A448X057"/>